<dbReference type="CDD" id="cd00609">
    <property type="entry name" value="AAT_like"/>
    <property type="match status" value="1"/>
</dbReference>
<evidence type="ECO:0000256" key="5">
    <source>
        <dbReference type="ARBA" id="ARBA00022898"/>
    </source>
</evidence>
<keyword evidence="4" id="KW-0808">Transferase</keyword>
<dbReference type="FunFam" id="3.40.640.10:FF:000033">
    <property type="entry name" value="Aspartate aminotransferase"/>
    <property type="match status" value="1"/>
</dbReference>
<dbReference type="GO" id="GO:0030170">
    <property type="term" value="F:pyridoxal phosphate binding"/>
    <property type="evidence" value="ECO:0007669"/>
    <property type="project" value="InterPro"/>
</dbReference>
<evidence type="ECO:0000259" key="6">
    <source>
        <dbReference type="Pfam" id="PF00155"/>
    </source>
</evidence>
<evidence type="ECO:0000256" key="2">
    <source>
        <dbReference type="ARBA" id="ARBA00007441"/>
    </source>
</evidence>
<keyword evidence="3 7" id="KW-0032">Aminotransferase</keyword>
<dbReference type="PANTHER" id="PTHR43807">
    <property type="entry name" value="FI04487P"/>
    <property type="match status" value="1"/>
</dbReference>
<dbReference type="OrthoDB" id="9763453at2"/>
<evidence type="ECO:0000256" key="3">
    <source>
        <dbReference type="ARBA" id="ARBA00022576"/>
    </source>
</evidence>
<evidence type="ECO:0000256" key="1">
    <source>
        <dbReference type="ARBA" id="ARBA00001933"/>
    </source>
</evidence>
<dbReference type="GO" id="GO:0005737">
    <property type="term" value="C:cytoplasm"/>
    <property type="evidence" value="ECO:0007669"/>
    <property type="project" value="TreeGrafter"/>
</dbReference>
<dbReference type="InterPro" id="IPR015422">
    <property type="entry name" value="PyrdxlP-dep_Trfase_small"/>
</dbReference>
<dbReference type="SUPFAM" id="SSF53383">
    <property type="entry name" value="PLP-dependent transferases"/>
    <property type="match status" value="1"/>
</dbReference>
<dbReference type="PANTHER" id="PTHR43807:SF20">
    <property type="entry name" value="FI04487P"/>
    <property type="match status" value="1"/>
</dbReference>
<dbReference type="InterPro" id="IPR051326">
    <property type="entry name" value="Kynurenine-oxoglutarate_AT"/>
</dbReference>
<evidence type="ECO:0000313" key="8">
    <source>
        <dbReference type="Proteomes" id="UP000818266"/>
    </source>
</evidence>
<organism evidence="7 8">
    <name type="scientific">Microcella pacifica</name>
    <dbReference type="NCBI Taxonomy" id="2591847"/>
    <lineage>
        <taxon>Bacteria</taxon>
        <taxon>Bacillati</taxon>
        <taxon>Actinomycetota</taxon>
        <taxon>Actinomycetes</taxon>
        <taxon>Micrococcales</taxon>
        <taxon>Microbacteriaceae</taxon>
        <taxon>Microcella</taxon>
    </lineage>
</organism>
<dbReference type="EMBL" id="VIKT02000005">
    <property type="protein sequence ID" value="NHF62413.1"/>
    <property type="molecule type" value="Genomic_DNA"/>
</dbReference>
<dbReference type="RefSeq" id="WP_152583151.1">
    <property type="nucleotide sequence ID" value="NZ_VIKT02000005.1"/>
</dbReference>
<dbReference type="InterPro" id="IPR015421">
    <property type="entry name" value="PyrdxlP-dep_Trfase_major"/>
</dbReference>
<comment type="cofactor">
    <cofactor evidence="1">
        <name>pyridoxal 5'-phosphate</name>
        <dbReference type="ChEBI" id="CHEBI:597326"/>
    </cofactor>
</comment>
<accession>A0A9E5JTZ2</accession>
<keyword evidence="8" id="KW-1185">Reference proteome</keyword>
<gene>
    <name evidence="7" type="ORF">FK219_004015</name>
</gene>
<keyword evidence="5" id="KW-0663">Pyridoxal phosphate</keyword>
<dbReference type="AlphaFoldDB" id="A0A9E5JTZ2"/>
<dbReference type="InterPro" id="IPR015424">
    <property type="entry name" value="PyrdxlP-dep_Trfase"/>
</dbReference>
<sequence length="400" mass="42571">MSTPPPWLRTVDAAGLVDEAGTVRSTIFAEISALATEHGAVNLGQGFPDEDAPREVLDAAIEAINAGVNQYPPGRGMPVLRQAIAEHRERFWGDTVDPDTEVIATTGATEGIAVALLSLAGAGDEVVTLEPYYDSYAAMIGLSGATHRTIPLRGEDFQPEPAEIDAAIGPRTRVVLLNNPHNPTGSVIRPELLERIVARAAAHDAVIVSDEVYEHLVYDDAPFTPAALIPGARERTLTISSAAKTFRVTGWKIGWMTGPAELIDHVLAVKQFTTYVNGAPFQPAVAVGLGLPDSYFDEQRVSLQNRRDLLSDGLRAAGFRVSPSSGSYFVVADAAPLGINDGAVAARELTLDPGVASIPLQAFAPRSTDPVVRSSLRFAFCRTEAAIADASERLRTFAAR</sequence>
<reference evidence="7 8" key="1">
    <citation type="submission" date="2019-06" db="EMBL/GenBank/DDBJ databases">
        <authorList>
            <person name="De-Chao Zhang Q."/>
        </authorList>
    </citation>
    <scope>NUCLEOTIDE SEQUENCE [LARGE SCALE GENOMIC DNA]</scope>
    <source>
        <strain evidence="7 8">KN1116</strain>
    </source>
</reference>
<evidence type="ECO:0000313" key="7">
    <source>
        <dbReference type="EMBL" id="NHF62413.1"/>
    </source>
</evidence>
<dbReference type="Gene3D" id="3.90.1150.10">
    <property type="entry name" value="Aspartate Aminotransferase, domain 1"/>
    <property type="match status" value="1"/>
</dbReference>
<dbReference type="Gene3D" id="3.40.640.10">
    <property type="entry name" value="Type I PLP-dependent aspartate aminotransferase-like (Major domain)"/>
    <property type="match status" value="1"/>
</dbReference>
<protein>
    <submittedName>
        <fullName evidence="7">Aminotransferase class I/II-fold pyridoxal phosphate-dependent enzyme</fullName>
    </submittedName>
</protein>
<feature type="domain" description="Aminotransferase class I/classII large" evidence="6">
    <location>
        <begin position="41"/>
        <end position="393"/>
    </location>
</feature>
<proteinExistence type="inferred from homology"/>
<dbReference type="GO" id="GO:0016212">
    <property type="term" value="F:kynurenine-oxoglutarate transaminase activity"/>
    <property type="evidence" value="ECO:0007669"/>
    <property type="project" value="TreeGrafter"/>
</dbReference>
<dbReference type="Pfam" id="PF00155">
    <property type="entry name" value="Aminotran_1_2"/>
    <property type="match status" value="1"/>
</dbReference>
<dbReference type="Proteomes" id="UP000818266">
    <property type="component" value="Unassembled WGS sequence"/>
</dbReference>
<comment type="caution">
    <text evidence="7">The sequence shown here is derived from an EMBL/GenBank/DDBJ whole genome shotgun (WGS) entry which is preliminary data.</text>
</comment>
<name>A0A9E5JTZ2_9MICO</name>
<evidence type="ECO:0000256" key="4">
    <source>
        <dbReference type="ARBA" id="ARBA00022679"/>
    </source>
</evidence>
<reference evidence="7 8" key="2">
    <citation type="submission" date="2020-03" db="EMBL/GenBank/DDBJ databases">
        <title>Chryseoglobus sp. isolated from a deep-sea seamount.</title>
        <authorList>
            <person name="Zhang D.-C."/>
        </authorList>
    </citation>
    <scope>NUCLEOTIDE SEQUENCE [LARGE SCALE GENOMIC DNA]</scope>
    <source>
        <strain evidence="7 8">KN1116</strain>
    </source>
</reference>
<dbReference type="InterPro" id="IPR004839">
    <property type="entry name" value="Aminotransferase_I/II_large"/>
</dbReference>
<comment type="similarity">
    <text evidence="2">Belongs to the class-I pyridoxal-phosphate-dependent aminotransferase family.</text>
</comment>